<feature type="domain" description="Peptidase S55" evidence="2">
    <location>
        <begin position="198"/>
        <end position="431"/>
    </location>
</feature>
<protein>
    <submittedName>
        <fullName evidence="3">SpoIVB peptidase</fullName>
        <ecNumber evidence="3">3.4.21.116</ecNumber>
    </submittedName>
</protein>
<proteinExistence type="predicted"/>
<keyword evidence="4" id="KW-1185">Reference proteome</keyword>
<name>A0A6A7K6S9_9FIRM</name>
<gene>
    <name evidence="3" type="primary">spoIVB</name>
    <name evidence="3" type="ORF">GC105_05110</name>
</gene>
<feature type="transmembrane region" description="Helical" evidence="1">
    <location>
        <begin position="12"/>
        <end position="33"/>
    </location>
</feature>
<dbReference type="EMBL" id="WHNX01000006">
    <property type="protein sequence ID" value="MPW25168.1"/>
    <property type="molecule type" value="Genomic_DNA"/>
</dbReference>
<dbReference type="AlphaFoldDB" id="A0A6A7K6S9"/>
<dbReference type="GO" id="GO:0016787">
    <property type="term" value="F:hydrolase activity"/>
    <property type="evidence" value="ECO:0007669"/>
    <property type="project" value="UniProtKB-KW"/>
</dbReference>
<dbReference type="NCBIfam" id="TIGR02860">
    <property type="entry name" value="spore_IV_B"/>
    <property type="match status" value="1"/>
</dbReference>
<dbReference type="Proteomes" id="UP000440004">
    <property type="component" value="Unassembled WGS sequence"/>
</dbReference>
<comment type="caution">
    <text evidence="3">The sequence shown here is derived from an EMBL/GenBank/DDBJ whole genome shotgun (WGS) entry which is preliminary data.</text>
</comment>
<evidence type="ECO:0000256" key="1">
    <source>
        <dbReference type="SAM" id="Phobius"/>
    </source>
</evidence>
<evidence type="ECO:0000313" key="4">
    <source>
        <dbReference type="Proteomes" id="UP000440004"/>
    </source>
</evidence>
<keyword evidence="1" id="KW-0812">Transmembrane</keyword>
<accession>A0A6A7K6S9</accession>
<dbReference type="PROSITE" id="PS51494">
    <property type="entry name" value="SPOIVB"/>
    <property type="match status" value="1"/>
</dbReference>
<dbReference type="InterPro" id="IPR014219">
    <property type="entry name" value="SpoIVB"/>
</dbReference>
<dbReference type="RefSeq" id="WP_152802409.1">
    <property type="nucleotide sequence ID" value="NZ_WHNX01000006.1"/>
</dbReference>
<keyword evidence="1" id="KW-1133">Transmembrane helix</keyword>
<keyword evidence="3" id="KW-0378">Hydrolase</keyword>
<dbReference type="InterPro" id="IPR036034">
    <property type="entry name" value="PDZ_sf"/>
</dbReference>
<dbReference type="EC" id="3.4.21.116" evidence="3"/>
<dbReference type="Pfam" id="PF05580">
    <property type="entry name" value="Peptidase_S55"/>
    <property type="match status" value="1"/>
</dbReference>
<keyword evidence="1" id="KW-0472">Membrane</keyword>
<evidence type="ECO:0000259" key="2">
    <source>
        <dbReference type="PROSITE" id="PS51494"/>
    </source>
</evidence>
<evidence type="ECO:0000313" key="3">
    <source>
        <dbReference type="EMBL" id="MPW25168.1"/>
    </source>
</evidence>
<sequence>MREKLNQRKISLFFIFCILIVFTVYIALSYMLVPNELYLLSGKNSILKYDLPVRVNISSENNEILQVNGNISSNYDISLREPLTVKSEESGIVDLKLKIFGILPASVQVKILPDIKLYPGGQLVGVKLETEGVIIVGLQELEAVDEKLYNPGKDSQLMLGDIIYKVNNVEVNTAEEVTAMINELTGESVKLHIHRNSKNEVVKIEPVKCKSDNTYRLGLWVRDNTAGIGTMTFYEDQSNKFGALGHPITDITTNITVPVKDGSIVSSKVLSILPGKSGTPGEIRGVFYNEKEVLGQLNKNTENGVFGRLTERLDNKLYDAPLDIGLQSDIEVGEAKILTTLEDDTVEMFDIYIEKVNMQLKKSGKGLVIRVTDEKLLNQTGGIIQGMSGSPIIQNGKIVGAVTHVFVNDPTKGYGVFIEWMLEEAGIAFVE</sequence>
<dbReference type="InterPro" id="IPR008763">
    <property type="entry name" value="Peptidase_S55"/>
</dbReference>
<dbReference type="SUPFAM" id="SSF50156">
    <property type="entry name" value="PDZ domain-like"/>
    <property type="match status" value="1"/>
</dbReference>
<dbReference type="Gene3D" id="2.30.42.10">
    <property type="match status" value="1"/>
</dbReference>
<organism evidence="3 4">
    <name type="scientific">Alkalibaculum sporogenes</name>
    <dbReference type="NCBI Taxonomy" id="2655001"/>
    <lineage>
        <taxon>Bacteria</taxon>
        <taxon>Bacillati</taxon>
        <taxon>Bacillota</taxon>
        <taxon>Clostridia</taxon>
        <taxon>Eubacteriales</taxon>
        <taxon>Eubacteriaceae</taxon>
        <taxon>Alkalibaculum</taxon>
    </lineage>
</organism>
<reference evidence="3 4" key="1">
    <citation type="submission" date="2019-10" db="EMBL/GenBank/DDBJ databases">
        <title>Alkalibaculum tamaniensis sp.nov., a new alkaliphilic acetogen, isolated on methoxylated aromatics from a mud volcano.</title>
        <authorList>
            <person name="Khomyakova M.A."/>
            <person name="Merkel A.Y."/>
            <person name="Bonch-Osmolovskaya E.A."/>
            <person name="Slobodkin A.I."/>
        </authorList>
    </citation>
    <scope>NUCLEOTIDE SEQUENCE [LARGE SCALE GENOMIC DNA]</scope>
    <source>
        <strain evidence="3 4">M08DMB</strain>
    </source>
</reference>